<feature type="transmembrane region" description="Helical" evidence="10">
    <location>
        <begin position="735"/>
        <end position="754"/>
    </location>
</feature>
<feature type="domain" description="Luciferase-like" evidence="11">
    <location>
        <begin position="1093"/>
        <end position="1461"/>
    </location>
</feature>
<evidence type="ECO:0000256" key="10">
    <source>
        <dbReference type="SAM" id="Phobius"/>
    </source>
</evidence>
<dbReference type="Pfam" id="PF00743">
    <property type="entry name" value="FMO-like"/>
    <property type="match status" value="1"/>
</dbReference>
<reference evidence="12" key="1">
    <citation type="journal article" date="2023" name="Mol. Phylogenet. Evol.">
        <title>Genome-scale phylogeny and comparative genomics of the fungal order Sordariales.</title>
        <authorList>
            <person name="Hensen N."/>
            <person name="Bonometti L."/>
            <person name="Westerberg I."/>
            <person name="Brannstrom I.O."/>
            <person name="Guillou S."/>
            <person name="Cros-Aarteil S."/>
            <person name="Calhoun S."/>
            <person name="Haridas S."/>
            <person name="Kuo A."/>
            <person name="Mondo S."/>
            <person name="Pangilinan J."/>
            <person name="Riley R."/>
            <person name="LaButti K."/>
            <person name="Andreopoulos B."/>
            <person name="Lipzen A."/>
            <person name="Chen C."/>
            <person name="Yan M."/>
            <person name="Daum C."/>
            <person name="Ng V."/>
            <person name="Clum A."/>
            <person name="Steindorff A."/>
            <person name="Ohm R.A."/>
            <person name="Martin F."/>
            <person name="Silar P."/>
            <person name="Natvig D.O."/>
            <person name="Lalanne C."/>
            <person name="Gautier V."/>
            <person name="Ament-Velasquez S.L."/>
            <person name="Kruys A."/>
            <person name="Hutchinson M.I."/>
            <person name="Powell A.J."/>
            <person name="Barry K."/>
            <person name="Miller A.N."/>
            <person name="Grigoriev I.V."/>
            <person name="Debuchy R."/>
            <person name="Gladieux P."/>
            <person name="Hiltunen Thoren M."/>
            <person name="Johannesson H."/>
        </authorList>
    </citation>
    <scope>NUCLEOTIDE SEQUENCE</scope>
    <source>
        <strain evidence="12">CBS 892.96</strain>
    </source>
</reference>
<comment type="similarity">
    <text evidence="9">Belongs to the NtaA/SnaA/DszA monooxygenase family.</text>
</comment>
<evidence type="ECO:0000256" key="8">
    <source>
        <dbReference type="ARBA" id="ARBA00023136"/>
    </source>
</evidence>
<keyword evidence="4 10" id="KW-0812">Transmembrane</keyword>
<evidence type="ECO:0000256" key="7">
    <source>
        <dbReference type="ARBA" id="ARBA00023002"/>
    </source>
</evidence>
<dbReference type="InterPro" id="IPR051209">
    <property type="entry name" value="FAD-bind_Monooxygenase_sf"/>
</dbReference>
<evidence type="ECO:0000256" key="2">
    <source>
        <dbReference type="ARBA" id="ARBA00010139"/>
    </source>
</evidence>
<comment type="similarity">
    <text evidence="2">Belongs to the FAD-binding monooxygenase family.</text>
</comment>
<keyword evidence="7" id="KW-0560">Oxidoreductase</keyword>
<dbReference type="SUPFAM" id="SSF103473">
    <property type="entry name" value="MFS general substrate transporter"/>
    <property type="match status" value="1"/>
</dbReference>
<keyword evidence="13" id="KW-1185">Reference proteome</keyword>
<evidence type="ECO:0000256" key="1">
    <source>
        <dbReference type="ARBA" id="ARBA00004141"/>
    </source>
</evidence>
<feature type="transmembrane region" description="Helical" evidence="10">
    <location>
        <begin position="855"/>
        <end position="877"/>
    </location>
</feature>
<name>A0AAN6WBI3_9PEZI</name>
<comment type="caution">
    <text evidence="12">The sequence shown here is derived from an EMBL/GenBank/DDBJ whole genome shotgun (WGS) entry which is preliminary data.</text>
</comment>
<dbReference type="InterPro" id="IPR020946">
    <property type="entry name" value="Flavin_mOase-like"/>
</dbReference>
<dbReference type="SUPFAM" id="SSF51905">
    <property type="entry name" value="FAD/NAD(P)-binding domain"/>
    <property type="match status" value="2"/>
</dbReference>
<keyword evidence="3" id="KW-0285">Flavoprotein</keyword>
<comment type="subcellular location">
    <subcellularLocation>
        <location evidence="1">Membrane</location>
        <topology evidence="1">Multi-pass membrane protein</topology>
    </subcellularLocation>
</comment>
<dbReference type="InterPro" id="IPR010291">
    <property type="entry name" value="Ion_channel_UNC-93"/>
</dbReference>
<accession>A0AAN6WBI3</accession>
<dbReference type="Proteomes" id="UP001302321">
    <property type="component" value="Unassembled WGS sequence"/>
</dbReference>
<dbReference type="Pfam" id="PF05978">
    <property type="entry name" value="UNC-93"/>
    <property type="match status" value="1"/>
</dbReference>
<dbReference type="SUPFAM" id="SSF51679">
    <property type="entry name" value="Bacterial luciferase-like"/>
    <property type="match status" value="1"/>
</dbReference>
<gene>
    <name evidence="12" type="ORF">QBC36DRAFT_344205</name>
</gene>
<feature type="transmembrane region" description="Helical" evidence="10">
    <location>
        <begin position="930"/>
        <end position="951"/>
    </location>
</feature>
<organism evidence="12 13">
    <name type="scientific">Triangularia setosa</name>
    <dbReference type="NCBI Taxonomy" id="2587417"/>
    <lineage>
        <taxon>Eukaryota</taxon>
        <taxon>Fungi</taxon>
        <taxon>Dikarya</taxon>
        <taxon>Ascomycota</taxon>
        <taxon>Pezizomycotina</taxon>
        <taxon>Sordariomycetes</taxon>
        <taxon>Sordariomycetidae</taxon>
        <taxon>Sordariales</taxon>
        <taxon>Podosporaceae</taxon>
        <taxon>Triangularia</taxon>
    </lineage>
</organism>
<dbReference type="PANTHER" id="PTHR42877">
    <property type="entry name" value="L-ORNITHINE N(5)-MONOOXYGENASE-RELATED"/>
    <property type="match status" value="1"/>
</dbReference>
<dbReference type="Pfam" id="PF00296">
    <property type="entry name" value="Bac_luciferase"/>
    <property type="match status" value="1"/>
</dbReference>
<dbReference type="InterPro" id="IPR036188">
    <property type="entry name" value="FAD/NAD-bd_sf"/>
</dbReference>
<dbReference type="GO" id="GO:0050660">
    <property type="term" value="F:flavin adenine dinucleotide binding"/>
    <property type="evidence" value="ECO:0007669"/>
    <property type="project" value="InterPro"/>
</dbReference>
<evidence type="ECO:0000256" key="5">
    <source>
        <dbReference type="ARBA" id="ARBA00022827"/>
    </source>
</evidence>
<feature type="transmembrane region" description="Helical" evidence="10">
    <location>
        <begin position="665"/>
        <end position="684"/>
    </location>
</feature>
<dbReference type="InterPro" id="IPR016215">
    <property type="entry name" value="NTA_MOA"/>
</dbReference>
<feature type="transmembrane region" description="Helical" evidence="10">
    <location>
        <begin position="824"/>
        <end position="849"/>
    </location>
</feature>
<dbReference type="InterPro" id="IPR036259">
    <property type="entry name" value="MFS_trans_sf"/>
</dbReference>
<evidence type="ECO:0000313" key="13">
    <source>
        <dbReference type="Proteomes" id="UP001302321"/>
    </source>
</evidence>
<dbReference type="Gene3D" id="1.20.1250.20">
    <property type="entry name" value="MFS general substrate transporter like domains"/>
    <property type="match status" value="1"/>
</dbReference>
<reference evidence="12" key="2">
    <citation type="submission" date="2023-05" db="EMBL/GenBank/DDBJ databases">
        <authorList>
            <consortium name="Lawrence Berkeley National Laboratory"/>
            <person name="Steindorff A."/>
            <person name="Hensen N."/>
            <person name="Bonometti L."/>
            <person name="Westerberg I."/>
            <person name="Brannstrom I.O."/>
            <person name="Guillou S."/>
            <person name="Cros-Aarteil S."/>
            <person name="Calhoun S."/>
            <person name="Haridas S."/>
            <person name="Kuo A."/>
            <person name="Mondo S."/>
            <person name="Pangilinan J."/>
            <person name="Riley R."/>
            <person name="Labutti K."/>
            <person name="Andreopoulos B."/>
            <person name="Lipzen A."/>
            <person name="Chen C."/>
            <person name="Yanf M."/>
            <person name="Daum C."/>
            <person name="Ng V."/>
            <person name="Clum A."/>
            <person name="Ohm R."/>
            <person name="Martin F."/>
            <person name="Silar P."/>
            <person name="Natvig D."/>
            <person name="Lalanne C."/>
            <person name="Gautier V."/>
            <person name="Ament-Velasquez S.L."/>
            <person name="Kruys A."/>
            <person name="Hutchinson M.I."/>
            <person name="Powell A.J."/>
            <person name="Barry K."/>
            <person name="Miller A.N."/>
            <person name="Grigoriev I.V."/>
            <person name="Debuchy R."/>
            <person name="Gladieux P."/>
            <person name="Thoren M.H."/>
            <person name="Johannesson H."/>
        </authorList>
    </citation>
    <scope>NUCLEOTIDE SEQUENCE</scope>
    <source>
        <strain evidence="12">CBS 892.96</strain>
    </source>
</reference>
<dbReference type="GO" id="GO:0016020">
    <property type="term" value="C:membrane"/>
    <property type="evidence" value="ECO:0007669"/>
    <property type="project" value="UniProtKB-SubCell"/>
</dbReference>
<sequence length="1658" mass="184569">MATITTLSDPIAATATTEKFTNLSIAAEERIPTYPKSRISLVDRFIDQPRALKVAVIGGGLAGITAGILLPAKVPNIQLTIFEKNDNFGGTWLENTYPGVRCDIPSHVYQSTFEPKTDWSDQFAPGGEIRDYWQSVAKKHNVYRLARFATKVQALEWDADKSVWKVSTQHKEEGQPKVEEFDFVLNAIGRFNAWKLPDYEGIDSYKGHLRHASHWDGEFDVDGKTVAVIGNGASGIQLVANLQKRARQLDHYARNKTWIAGSWAGDERTAGPQPYSEEQKELFARDPEAYLRFRKELEDKYWRRFSAFFRGSETNVDLREKFVEIMKQRLKKKPELLEHIVPDFSPNCRRLTPGPGYLEAVSEDNVEYITARIARFTEDGIVTVDGKERKIDAVFCATGANVDMVTPFPIRGQDGTELKELWDPESKTGHGFPYTYLGLATPGFPNLLFVHGPHGTGPSGTVPHSVEVQLVCFAKILRKVAREGIKSIQPSKKAADEFVEYSDAFFTSTVLSDNCSSWYNGGRPGGRIHGIWPGSAGHVTAVRREPRWEDWEYTYLGPEGNRFAWYFGNGWTSKEADENSDMTSYLRLPSQPPKSEQHPVKWYRSTFWNMTILGLCNLAAPGIWGAMNSLGAGGAASPQLINAANALTFCLMVVSCYFSSTLVHYIGIKGALIFGTIGYAPYAAGLYTNNRFGTEWLVLLGAALCGVSAGVFWMAEAAIAIAYPEPWNRGKSIGYWLTYRLAGQILGGAINLGLNAKNDQAGKVSYTVFLVFIAMQCTGPIFGFLLNAPDKVERTDGKKVDLTITRGPVFELKETARLFLGKRFLLMVLFIGQAVFAEAVYFTYLAMWFSVRSRALGSFLSGIIAVVSGWILGAWIDHTRVALKTRARTSFWVIVVLQGAWWTWATILVTRYHVTRPTFDWVDGKFGEGFGVFVFLTVGFQLNYMFLYFIIHNLAKDESEVVRYAALLRGTESAWQAVSYGLTSLVVFAEVGGVYINFGLWAISIFPAWLVVREFGASKVEQVEERASSVETPSLKSTFPFPFAQLEDTMSDSTRQQEATNGTPHGLGNGKKHILINAFDMSTVGHLSPGQWKNPVDKSATKRRLEYWIELAKLLERGGVNALFLADTYGGYDTYEGSVDNCIRRAAQWPITDPTIPISAMAAVTKNLSFAITASTSFEPPYLLAKRFSTLDHFTQGRIGWNIVTSWKKSAFKAIGLNNPIEHDERYRQADEYLRVLYKLWESSWSPAALSPDLANDSYVDPAQVRTINHQGKYFSLNAKHIVDPSPQRTPFLFQAGTSSAGSDFAATHAEAIFVSGHSPSVLRPKIGAIRTLAAKKGRDPRSIKVFATFTPIIAETDELAQEKLSELKKYASTIGGLVLVSGWTGIDLSKLPLDKEISKEDSAEAHKVTSILDSFTTASEEYPRWTPRLVAEHAAIGGLGPVSVGSPQTVADELERWVREADVDGFNIGYVTTPGTFEEVVDLLIPELRRRGTICWSSSILVNTPTTFTQSRPKGEDLDTNSNTYSTLLTKDRLFHGFDEAILPATFNSPDISERVTSWGYPDRSLSPERIREGLWISVQMYLLGDLCGIDKLCIFAAARFHEFGSLFSQPDRQIDPDISCEYSWEFVDWAGKILASFIDSLYRAKRAGFTGSCVIF</sequence>
<evidence type="ECO:0000256" key="4">
    <source>
        <dbReference type="ARBA" id="ARBA00022692"/>
    </source>
</evidence>
<feature type="transmembrane region" description="Helical" evidence="10">
    <location>
        <begin position="696"/>
        <end position="723"/>
    </location>
</feature>
<dbReference type="Gene3D" id="3.50.50.60">
    <property type="entry name" value="FAD/NAD(P)-binding domain"/>
    <property type="match status" value="2"/>
</dbReference>
<dbReference type="Gene3D" id="3.20.20.30">
    <property type="entry name" value="Luciferase-like domain"/>
    <property type="match status" value="1"/>
</dbReference>
<dbReference type="PANTHER" id="PTHR42877:SF6">
    <property type="entry name" value="MONOOXYGENASE, PUTATIVE (AFU_ORTHOLOGUE AFUA_3G15050)-RELATED"/>
    <property type="match status" value="1"/>
</dbReference>
<dbReference type="InterPro" id="IPR011251">
    <property type="entry name" value="Luciferase-like_dom"/>
</dbReference>
<evidence type="ECO:0000313" key="12">
    <source>
        <dbReference type="EMBL" id="KAK4178949.1"/>
    </source>
</evidence>
<proteinExistence type="inferred from homology"/>
<dbReference type="GO" id="GO:0004499">
    <property type="term" value="F:N,N-dimethylaniline monooxygenase activity"/>
    <property type="evidence" value="ECO:0007669"/>
    <property type="project" value="InterPro"/>
</dbReference>
<feature type="transmembrane region" description="Helical" evidence="10">
    <location>
        <begin position="639"/>
        <end position="658"/>
    </location>
</feature>
<evidence type="ECO:0000256" key="9">
    <source>
        <dbReference type="ARBA" id="ARBA00033748"/>
    </source>
</evidence>
<feature type="transmembrane region" description="Helical" evidence="10">
    <location>
        <begin position="995"/>
        <end position="1012"/>
    </location>
</feature>
<protein>
    <recommendedName>
        <fullName evidence="11">Luciferase-like domain-containing protein</fullName>
    </recommendedName>
</protein>
<evidence type="ECO:0000256" key="3">
    <source>
        <dbReference type="ARBA" id="ARBA00022630"/>
    </source>
</evidence>
<keyword evidence="8 10" id="KW-0472">Membrane</keyword>
<keyword evidence="5" id="KW-0274">FAD</keyword>
<evidence type="ECO:0000259" key="11">
    <source>
        <dbReference type="Pfam" id="PF00296"/>
    </source>
</evidence>
<dbReference type="EMBL" id="MU866127">
    <property type="protein sequence ID" value="KAK4178949.1"/>
    <property type="molecule type" value="Genomic_DNA"/>
</dbReference>
<keyword evidence="6 10" id="KW-1133">Transmembrane helix</keyword>
<evidence type="ECO:0000256" key="6">
    <source>
        <dbReference type="ARBA" id="ARBA00022989"/>
    </source>
</evidence>
<dbReference type="GO" id="GO:0050661">
    <property type="term" value="F:NADP binding"/>
    <property type="evidence" value="ECO:0007669"/>
    <property type="project" value="InterPro"/>
</dbReference>
<dbReference type="NCBIfam" id="TIGR03860">
    <property type="entry name" value="FMN_nitrolo"/>
    <property type="match status" value="1"/>
</dbReference>
<dbReference type="InterPro" id="IPR036661">
    <property type="entry name" value="Luciferase-like_sf"/>
</dbReference>
<feature type="transmembrane region" description="Helical" evidence="10">
    <location>
        <begin position="766"/>
        <end position="786"/>
    </location>
</feature>
<feature type="transmembrane region" description="Helical" evidence="10">
    <location>
        <begin position="889"/>
        <end position="910"/>
    </location>
</feature>